<proteinExistence type="predicted"/>
<dbReference type="RefSeq" id="WP_283175215.1">
    <property type="nucleotide sequence ID" value="NZ_JAPNOA010000058.1"/>
</dbReference>
<evidence type="ECO:0000313" key="2">
    <source>
        <dbReference type="Proteomes" id="UP001150830"/>
    </source>
</evidence>
<reference evidence="1" key="1">
    <citation type="submission" date="2022-11" db="EMBL/GenBank/DDBJ databases">
        <title>Parathalassolutuus dongxingensis gen. nov., sp. nov., a novel member of family Oceanospirillaceae isolated from a coastal shrimp pond in Guangxi, China.</title>
        <authorList>
            <person name="Chen H."/>
        </authorList>
    </citation>
    <scope>NUCLEOTIDE SEQUENCE</scope>
    <source>
        <strain evidence="1">G-43</strain>
    </source>
</reference>
<comment type="caution">
    <text evidence="1">The sequence shown here is derived from an EMBL/GenBank/DDBJ whole genome shotgun (WGS) entry which is preliminary data.</text>
</comment>
<keyword evidence="2" id="KW-1185">Reference proteome</keyword>
<sequence>MNKSQLKPLLLASLDAEIDAALAAAQTAREAAAHEDNQPENKYDTFSLEAAYLAHGQSERILGLQQERIQLARWQVPEFDDDSTVATGALIELAANGQQRLIWIALLGGRILDTDEGNKVQVISQQTPLAARLRGLGLEDVLVLDGVSWEIVGLQ</sequence>
<evidence type="ECO:0008006" key="3">
    <source>
        <dbReference type="Google" id="ProtNLM"/>
    </source>
</evidence>
<dbReference type="AlphaFoldDB" id="A0A9X3EHV6"/>
<organism evidence="1 2">
    <name type="scientific">Parathalassolituus penaei</name>
    <dbReference type="NCBI Taxonomy" id="2997323"/>
    <lineage>
        <taxon>Bacteria</taxon>
        <taxon>Pseudomonadati</taxon>
        <taxon>Pseudomonadota</taxon>
        <taxon>Gammaproteobacteria</taxon>
        <taxon>Oceanospirillales</taxon>
        <taxon>Oceanospirillaceae</taxon>
        <taxon>Parathalassolituus</taxon>
    </lineage>
</organism>
<evidence type="ECO:0000313" key="1">
    <source>
        <dbReference type="EMBL" id="MCY0967009.1"/>
    </source>
</evidence>
<name>A0A9X3EHV6_9GAMM</name>
<protein>
    <recommendedName>
        <fullName evidence="3">Transcription elongation factor GreAB</fullName>
    </recommendedName>
</protein>
<gene>
    <name evidence="1" type="ORF">OUO13_17665</name>
</gene>
<dbReference type="Proteomes" id="UP001150830">
    <property type="component" value="Unassembled WGS sequence"/>
</dbReference>
<accession>A0A9X3EHV6</accession>
<dbReference type="EMBL" id="JAPNOA010000058">
    <property type="protein sequence ID" value="MCY0967009.1"/>
    <property type="molecule type" value="Genomic_DNA"/>
</dbReference>